<dbReference type="SUPFAM" id="SSF102645">
    <property type="entry name" value="CoaB-like"/>
    <property type="match status" value="1"/>
</dbReference>
<dbReference type="GO" id="GO:0071513">
    <property type="term" value="C:phosphopantothenoylcysteine decarboxylase complex"/>
    <property type="evidence" value="ECO:0007669"/>
    <property type="project" value="TreeGrafter"/>
</dbReference>
<evidence type="ECO:0000256" key="3">
    <source>
        <dbReference type="HAMAP-Rule" id="MF_02225"/>
    </source>
</evidence>
<dbReference type="InterPro" id="IPR035929">
    <property type="entry name" value="CoaB-like_sf"/>
</dbReference>
<comment type="function">
    <text evidence="3">Catalyzes two sequential steps in the biosynthesis of coenzyme A. In the first step cysteine is conjugated to 4'-phosphopantothenate to form 4-phosphopantothenoylcysteine. In the second step the latter compound is decarboxylated to form 4'-phosphopantotheine.</text>
</comment>
<keyword evidence="3 4" id="KW-0285">Flavoprotein</keyword>
<dbReference type="GO" id="GO:0010181">
    <property type="term" value="F:FMN binding"/>
    <property type="evidence" value="ECO:0007669"/>
    <property type="project" value="UniProtKB-UniRule"/>
</dbReference>
<name>A5G5N1_GEOUR</name>
<keyword evidence="3" id="KW-0460">Magnesium</keyword>
<dbReference type="EC" id="4.1.1.36" evidence="3"/>
<dbReference type="GO" id="GO:0046872">
    <property type="term" value="F:metal ion binding"/>
    <property type="evidence" value="ECO:0007669"/>
    <property type="project" value="UniProtKB-KW"/>
</dbReference>
<comment type="cofactor">
    <cofactor evidence="3">
        <name>Mg(2+)</name>
        <dbReference type="ChEBI" id="CHEBI:18420"/>
    </cofactor>
</comment>
<protein>
    <recommendedName>
        <fullName evidence="3">Coenzyme A biosynthesis bifunctional protein CoaBC</fullName>
    </recommendedName>
    <alternativeName>
        <fullName evidence="3">DNA/pantothenate metabolism flavoprotein</fullName>
    </alternativeName>
    <alternativeName>
        <fullName evidence="3">Phosphopantothenoylcysteine synthetase/decarboxylase</fullName>
        <shortName evidence="3">PPCS-PPCDC</shortName>
    </alternativeName>
    <domain>
        <recommendedName>
            <fullName evidence="3">Phosphopantothenoylcysteine decarboxylase</fullName>
            <shortName evidence="3">PPC decarboxylase</shortName>
            <shortName evidence="3">PPC-DC</shortName>
            <ecNumber evidence="3">4.1.1.36</ecNumber>
        </recommendedName>
        <alternativeName>
            <fullName evidence="3">CoaC</fullName>
        </alternativeName>
    </domain>
    <domain>
        <recommendedName>
            <fullName evidence="3">Phosphopantothenate--cysteine ligase</fullName>
            <ecNumber evidence="3">6.3.2.5</ecNumber>
        </recommendedName>
        <alternativeName>
            <fullName evidence="3">CoaB</fullName>
        </alternativeName>
        <alternativeName>
            <fullName evidence="3">Phosphopantothenoylcysteine synthetase</fullName>
            <shortName evidence="3">PPC synthetase</shortName>
            <shortName evidence="3">PPC-S</shortName>
        </alternativeName>
    </domain>
</protein>
<comment type="caution">
    <text evidence="3">Lacks conserved residue(s) required for the propagation of feature annotation.</text>
</comment>
<dbReference type="AlphaFoldDB" id="A5G5N1"/>
<dbReference type="Pfam" id="PF04127">
    <property type="entry name" value="DFP"/>
    <property type="match status" value="1"/>
</dbReference>
<dbReference type="Proteomes" id="UP000006695">
    <property type="component" value="Chromosome"/>
</dbReference>
<dbReference type="GO" id="GO:0015937">
    <property type="term" value="P:coenzyme A biosynthetic process"/>
    <property type="evidence" value="ECO:0007669"/>
    <property type="project" value="UniProtKB-UniRule"/>
</dbReference>
<feature type="region of interest" description="Phosphopantothenoylcysteine decarboxylase" evidence="3">
    <location>
        <begin position="1"/>
        <end position="188"/>
    </location>
</feature>
<dbReference type="KEGG" id="gur:Gura_2927"/>
<evidence type="ECO:0000256" key="1">
    <source>
        <dbReference type="ARBA" id="ARBA00022793"/>
    </source>
</evidence>
<keyword evidence="3" id="KW-0479">Metal-binding</keyword>
<evidence type="ECO:0000259" key="6">
    <source>
        <dbReference type="Pfam" id="PF04127"/>
    </source>
</evidence>
<feature type="active site" description="Proton donor" evidence="3">
    <location>
        <position position="157"/>
    </location>
</feature>
<feature type="binding site" evidence="3">
    <location>
        <position position="335"/>
    </location>
    <ligand>
        <name>CTP</name>
        <dbReference type="ChEBI" id="CHEBI:37563"/>
    </ligand>
</feature>
<feature type="region of interest" description="Phosphopantothenate--cysteine ligase" evidence="3">
    <location>
        <begin position="189"/>
        <end position="403"/>
    </location>
</feature>
<proteinExistence type="inferred from homology"/>
<evidence type="ECO:0000313" key="8">
    <source>
        <dbReference type="Proteomes" id="UP000006695"/>
    </source>
</evidence>
<evidence type="ECO:0000256" key="4">
    <source>
        <dbReference type="RuleBase" id="RU364078"/>
    </source>
</evidence>
<keyword evidence="2 3" id="KW-0456">Lyase</keyword>
<dbReference type="HOGENOM" id="CLU_033319_0_1_7"/>
<dbReference type="OrthoDB" id="9802554at2"/>
<dbReference type="InterPro" id="IPR005252">
    <property type="entry name" value="CoaBC"/>
</dbReference>
<feature type="binding site" evidence="3">
    <location>
        <position position="277"/>
    </location>
    <ligand>
        <name>CTP</name>
        <dbReference type="ChEBI" id="CHEBI:37563"/>
    </ligand>
</feature>
<dbReference type="RefSeq" id="WP_011939768.1">
    <property type="nucleotide sequence ID" value="NC_009483.1"/>
</dbReference>
<sequence>MLKGKEIILGVTGGIAAYKAVELLRLLTKAGANVHVIMTDAATEFVTPLTFQTLSMNPVSTSLFNLISEREIGHISLADRADLFVIAPATANVIGKLANGIADDMLTTTVMATKAPVLIAPAMNVNMYQNPLYRENEAKLKGHGYLFVEPARGMLACGWEGEGKLQEPQVIFEEVLAALTAKDLVGENILITAGPTREELDPVRYISNHSSGKMGYAIAVAARRRGARVTLVTGPTCLAEPFGVETVQVVSALEMRQAVMDKVSGSTIIIKAAAVADYRPASRADLKIKKSAECLTLELEKNPDILGELGAIKGEKILVGFAAETEDLIGNAGKKLTEKNLDMVVANDISLEGAGFNVDTNIVKLLFRDGKVEDLPLMGKLELAHIILDRAAGLRGTGIKERG</sequence>
<reference evidence="7 8" key="1">
    <citation type="submission" date="2007-05" db="EMBL/GenBank/DDBJ databases">
        <title>Complete sequence of Geobacter uraniireducens Rf4.</title>
        <authorList>
            <consortium name="US DOE Joint Genome Institute"/>
            <person name="Copeland A."/>
            <person name="Lucas S."/>
            <person name="Lapidus A."/>
            <person name="Barry K."/>
            <person name="Detter J.C."/>
            <person name="Glavina del Rio T."/>
            <person name="Hammon N."/>
            <person name="Israni S."/>
            <person name="Dalin E."/>
            <person name="Tice H."/>
            <person name="Pitluck S."/>
            <person name="Chertkov O."/>
            <person name="Brettin T."/>
            <person name="Bruce D."/>
            <person name="Han C."/>
            <person name="Schmutz J."/>
            <person name="Larimer F."/>
            <person name="Land M."/>
            <person name="Hauser L."/>
            <person name="Kyrpides N."/>
            <person name="Mikhailova N."/>
            <person name="Shelobolina E."/>
            <person name="Aklujkar M."/>
            <person name="Lovley D."/>
            <person name="Richardson P."/>
        </authorList>
    </citation>
    <scope>NUCLEOTIDE SEQUENCE [LARGE SCALE GENOMIC DNA]</scope>
    <source>
        <strain evidence="8">ATCC BAA-1134 / JCM 13001 / Rf4</strain>
    </source>
</reference>
<comment type="similarity">
    <text evidence="3 4">In the N-terminal section; belongs to the HFCD (homo-oligomeric flavin containing Cys decarboxylase) superfamily.</text>
</comment>
<organism evidence="7 8">
    <name type="scientific">Geotalea uraniireducens (strain Rf4)</name>
    <name type="common">Geobacter uraniireducens</name>
    <dbReference type="NCBI Taxonomy" id="351605"/>
    <lineage>
        <taxon>Bacteria</taxon>
        <taxon>Pseudomonadati</taxon>
        <taxon>Thermodesulfobacteriota</taxon>
        <taxon>Desulfuromonadia</taxon>
        <taxon>Geobacterales</taxon>
        <taxon>Geobacteraceae</taxon>
        <taxon>Geotalea</taxon>
    </lineage>
</organism>
<dbReference type="PANTHER" id="PTHR14359:SF6">
    <property type="entry name" value="PHOSPHOPANTOTHENOYLCYSTEINE DECARBOXYLASE"/>
    <property type="match status" value="1"/>
</dbReference>
<dbReference type="PANTHER" id="PTHR14359">
    <property type="entry name" value="HOMO-OLIGOMERIC FLAVIN CONTAINING CYS DECARBOXYLASE FAMILY"/>
    <property type="match status" value="1"/>
</dbReference>
<gene>
    <name evidence="3" type="primary">coaBC</name>
    <name evidence="7" type="ordered locus">Gura_2927</name>
</gene>
<evidence type="ECO:0000256" key="2">
    <source>
        <dbReference type="ARBA" id="ARBA00023239"/>
    </source>
</evidence>
<feature type="domain" description="Flavoprotein" evidence="5">
    <location>
        <begin position="5"/>
        <end position="178"/>
    </location>
</feature>
<dbReference type="NCBIfam" id="TIGR00521">
    <property type="entry name" value="coaBC_dfp"/>
    <property type="match status" value="1"/>
</dbReference>
<keyword evidence="3 4" id="KW-0288">FMN</keyword>
<dbReference type="GO" id="GO:0015941">
    <property type="term" value="P:pantothenate catabolic process"/>
    <property type="evidence" value="ECO:0007669"/>
    <property type="project" value="InterPro"/>
</dbReference>
<keyword evidence="3" id="KW-0511">Multifunctional enzyme</keyword>
<dbReference type="GO" id="GO:0004632">
    <property type="term" value="F:phosphopantothenate--cysteine ligase activity"/>
    <property type="evidence" value="ECO:0007669"/>
    <property type="project" value="UniProtKB-UniRule"/>
</dbReference>
<keyword evidence="8" id="KW-1185">Reference proteome</keyword>
<dbReference type="Pfam" id="PF02441">
    <property type="entry name" value="Flavoprotein"/>
    <property type="match status" value="1"/>
</dbReference>
<dbReference type="InterPro" id="IPR003382">
    <property type="entry name" value="Flavoprotein"/>
</dbReference>
<comment type="catalytic activity">
    <reaction evidence="3 4">
        <text>N-[(R)-4-phosphopantothenoyl]-L-cysteine + H(+) = (R)-4'-phosphopantetheine + CO2</text>
        <dbReference type="Rhea" id="RHEA:16793"/>
        <dbReference type="ChEBI" id="CHEBI:15378"/>
        <dbReference type="ChEBI" id="CHEBI:16526"/>
        <dbReference type="ChEBI" id="CHEBI:59458"/>
        <dbReference type="ChEBI" id="CHEBI:61723"/>
        <dbReference type="EC" id="4.1.1.36"/>
    </reaction>
</comment>
<dbReference type="InterPro" id="IPR007085">
    <property type="entry name" value="DNA/pantothenate-metab_flavo_C"/>
</dbReference>
<feature type="binding site" evidence="3">
    <location>
        <begin position="303"/>
        <end position="306"/>
    </location>
    <ligand>
        <name>CTP</name>
        <dbReference type="ChEBI" id="CHEBI:37563"/>
    </ligand>
</feature>
<dbReference type="EMBL" id="CP000698">
    <property type="protein sequence ID" value="ABQ27099.1"/>
    <property type="molecule type" value="Genomic_DNA"/>
</dbReference>
<comment type="cofactor">
    <cofactor evidence="3">
        <name>FMN</name>
        <dbReference type="ChEBI" id="CHEBI:58210"/>
    </cofactor>
    <text evidence="3">Binds 1 FMN per subunit.</text>
</comment>
<keyword evidence="3 4" id="KW-0436">Ligase</keyword>
<keyword evidence="1 3" id="KW-0210">Decarboxylase</keyword>
<dbReference type="InterPro" id="IPR036551">
    <property type="entry name" value="Flavin_trans-like"/>
</dbReference>
<feature type="domain" description="DNA/pantothenate metabolism flavoprotein C-terminal" evidence="6">
    <location>
        <begin position="184"/>
        <end position="392"/>
    </location>
</feature>
<comment type="function">
    <text evidence="4">Catalyzes two steps in the biosynthesis of coenzyme A. In the first step cysteine is conjugated to 4'-phosphopantothenate to form 4-phosphopantothenoylcysteine, in the latter compound is decarboxylated to form 4'-phosphopantotheine.</text>
</comment>
<accession>A5G5N1</accession>
<evidence type="ECO:0000313" key="7">
    <source>
        <dbReference type="EMBL" id="ABQ27099.1"/>
    </source>
</evidence>
<dbReference type="SUPFAM" id="SSF52507">
    <property type="entry name" value="Homo-oligomeric flavin-containing Cys decarboxylases, HFCD"/>
    <property type="match status" value="1"/>
</dbReference>
<dbReference type="UniPathway" id="UPA00241">
    <property type="reaction ID" value="UER00353"/>
</dbReference>
<comment type="pathway">
    <text evidence="3 4">Cofactor biosynthesis; coenzyme A biosynthesis; CoA from (R)-pantothenate: step 2/5.</text>
</comment>
<dbReference type="Gene3D" id="3.40.50.10300">
    <property type="entry name" value="CoaB-like"/>
    <property type="match status" value="1"/>
</dbReference>
<dbReference type="STRING" id="351605.Gura_2927"/>
<dbReference type="HAMAP" id="MF_02225">
    <property type="entry name" value="CoaBC"/>
    <property type="match status" value="1"/>
</dbReference>
<comment type="catalytic activity">
    <reaction evidence="3 4">
        <text>(R)-4'-phosphopantothenate + L-cysteine + CTP = N-[(R)-4-phosphopantothenoyl]-L-cysteine + CMP + diphosphate + H(+)</text>
        <dbReference type="Rhea" id="RHEA:19397"/>
        <dbReference type="ChEBI" id="CHEBI:10986"/>
        <dbReference type="ChEBI" id="CHEBI:15378"/>
        <dbReference type="ChEBI" id="CHEBI:33019"/>
        <dbReference type="ChEBI" id="CHEBI:35235"/>
        <dbReference type="ChEBI" id="CHEBI:37563"/>
        <dbReference type="ChEBI" id="CHEBI:59458"/>
        <dbReference type="ChEBI" id="CHEBI:60377"/>
        <dbReference type="EC" id="6.3.2.5"/>
    </reaction>
</comment>
<dbReference type="GO" id="GO:0004633">
    <property type="term" value="F:phosphopantothenoylcysteine decarboxylase activity"/>
    <property type="evidence" value="ECO:0007669"/>
    <property type="project" value="UniProtKB-UniRule"/>
</dbReference>
<dbReference type="Gene3D" id="3.40.50.1950">
    <property type="entry name" value="Flavin prenyltransferase-like"/>
    <property type="match status" value="1"/>
</dbReference>
<comment type="pathway">
    <text evidence="3 4">Cofactor biosynthesis; coenzyme A biosynthesis; CoA from (R)-pantothenate: step 3/5.</text>
</comment>
<feature type="binding site" evidence="3">
    <location>
        <position position="339"/>
    </location>
    <ligand>
        <name>CTP</name>
        <dbReference type="ChEBI" id="CHEBI:37563"/>
    </ligand>
</feature>
<dbReference type="EC" id="6.3.2.5" evidence="3"/>
<feature type="binding site" evidence="3">
    <location>
        <position position="321"/>
    </location>
    <ligand>
        <name>CTP</name>
        <dbReference type="ChEBI" id="CHEBI:37563"/>
    </ligand>
</feature>
<feature type="binding site" evidence="3">
    <location>
        <position position="287"/>
    </location>
    <ligand>
        <name>CTP</name>
        <dbReference type="ChEBI" id="CHEBI:37563"/>
    </ligand>
</feature>
<comment type="similarity">
    <text evidence="3 4">In the C-terminal section; belongs to the PPC synthetase family.</text>
</comment>
<evidence type="ECO:0000259" key="5">
    <source>
        <dbReference type="Pfam" id="PF02441"/>
    </source>
</evidence>